<dbReference type="InterPro" id="IPR008615">
    <property type="entry name" value="FNIP"/>
</dbReference>
<reference evidence="1 2" key="1">
    <citation type="journal article" date="2011" name="Genome Res.">
        <title>Phylogeny-wide analysis of social amoeba genomes highlights ancient origins for complex intercellular communication.</title>
        <authorList>
            <person name="Heidel A.J."/>
            <person name="Lawal H.M."/>
            <person name="Felder M."/>
            <person name="Schilde C."/>
            <person name="Helps N.R."/>
            <person name="Tunggal B."/>
            <person name="Rivero F."/>
            <person name="John U."/>
            <person name="Schleicher M."/>
            <person name="Eichinger L."/>
            <person name="Platzer M."/>
            <person name="Noegel A.A."/>
            <person name="Schaap P."/>
            <person name="Gloeckner G."/>
        </authorList>
    </citation>
    <scope>NUCLEOTIDE SEQUENCE [LARGE SCALE GENOMIC DNA]</scope>
    <source>
        <strain evidence="2">ATCC 26659 / Pp 5 / PN500</strain>
    </source>
</reference>
<dbReference type="EMBL" id="ADBJ01000036">
    <property type="protein sequence ID" value="EFA79180.1"/>
    <property type="molecule type" value="Genomic_DNA"/>
</dbReference>
<dbReference type="PANTHER" id="PTHR32134">
    <property type="entry name" value="FNIP REPEAT-CONTAINING PROTEIN"/>
    <property type="match status" value="1"/>
</dbReference>
<organism evidence="1 2">
    <name type="scientific">Heterostelium pallidum (strain ATCC 26659 / Pp 5 / PN500)</name>
    <name type="common">Cellular slime mold</name>
    <name type="synonym">Polysphondylium pallidum</name>
    <dbReference type="NCBI Taxonomy" id="670386"/>
    <lineage>
        <taxon>Eukaryota</taxon>
        <taxon>Amoebozoa</taxon>
        <taxon>Evosea</taxon>
        <taxon>Eumycetozoa</taxon>
        <taxon>Dictyostelia</taxon>
        <taxon>Acytosteliales</taxon>
        <taxon>Acytosteliaceae</taxon>
        <taxon>Heterostelium</taxon>
    </lineage>
</organism>
<dbReference type="InParanoid" id="D3BHK3"/>
<evidence type="ECO:0008006" key="3">
    <source>
        <dbReference type="Google" id="ProtNLM"/>
    </source>
</evidence>
<protein>
    <recommendedName>
        <fullName evidence="3">F-box domain-containing protein</fullName>
    </recommendedName>
</protein>
<evidence type="ECO:0000313" key="1">
    <source>
        <dbReference type="EMBL" id="EFA79180.1"/>
    </source>
</evidence>
<comment type="caution">
    <text evidence="1">The sequence shown here is derived from an EMBL/GenBank/DDBJ whole genome shotgun (WGS) entry which is preliminary data.</text>
</comment>
<accession>D3BHK3</accession>
<dbReference type="GeneID" id="31363485"/>
<sequence length="535" mass="62159">MTENNSNHLFVNLSHVLLSKIHNQLTNNFDRLRFSLTCKKWYNDKDHYFSFIVDDIQSTTDSHSLNILKQSIALSSYSNLLVKSLQSKSNCKLGISNGKTHLYTDYKYNLIRNNIKDLEIDKSIYKIEIWDWNDNNILDERFIEKLINSNVCQIDILCNVLTSFKQLPSNIKQVKCTFGFHMKLLPSKLERLHFIPTVSKFNITSSDFDMKLLPQSLKFLQIDMANFILNIETLPPNLEEFICFSRINIQQCQSPIIPHSLFSLTCTFKFWKHLISNSPIPTTIKYMDLSTQYDDFLQANCIPESVETLKLYFGFGCHLTKDQFPKTLLNLEIMVENFEMITCEIDLFKYMNRLESLTIEGAEDCNFGQLPKNIRFLNLQGPNVKFELPDGFIIDSYLLKNKDFPNISNSIPNNCKSLKFSNNINQPLKIGMIPNQIQSIDFGSYKLSIVPSVIGSSNLNHIKISYSNILSNFTTKTFPSNINSIQFSYRIIVVHFSRLDENYFIYQFNLRSYQIGLININKIVSYLKDIEKNIL</sequence>
<gene>
    <name evidence="1" type="ORF">PPL_08006</name>
</gene>
<evidence type="ECO:0000313" key="2">
    <source>
        <dbReference type="Proteomes" id="UP000001396"/>
    </source>
</evidence>
<dbReference type="InterPro" id="IPR051251">
    <property type="entry name" value="STK_FNIP-Repeat"/>
</dbReference>
<proteinExistence type="predicted"/>
<dbReference type="AlphaFoldDB" id="D3BHK3"/>
<dbReference type="Proteomes" id="UP000001396">
    <property type="component" value="Unassembled WGS sequence"/>
</dbReference>
<dbReference type="PANTHER" id="PTHR32134:SF92">
    <property type="entry name" value="FNIP REPEAT-CONTAINING PROTEIN"/>
    <property type="match status" value="1"/>
</dbReference>
<keyword evidence="2" id="KW-1185">Reference proteome</keyword>
<name>D3BHK3_HETP5</name>
<dbReference type="FunCoup" id="D3BHK3">
    <property type="interactions" value="803"/>
</dbReference>
<dbReference type="Pfam" id="PF05725">
    <property type="entry name" value="FNIP"/>
    <property type="match status" value="1"/>
</dbReference>
<dbReference type="RefSeq" id="XP_020431301.1">
    <property type="nucleotide sequence ID" value="XM_020578837.1"/>
</dbReference>